<name>A0A3S5C0E0_9PLAT</name>
<dbReference type="Gene3D" id="1.25.40.180">
    <property type="match status" value="1"/>
</dbReference>
<sequence>MKTHDIVSSSQDENATPLDHYSLNSSEEVEVAAESRPLNLGIEDSRKSAGTSDHEIVSINSEMLLIRRDIRRILNRLSEPQMARVINDLINLFSDRPKAAVRLLLIEEVDRLLQFASPNIRSELGWLQQDLGVCISCLNGILQATYQSNLIGYLIEFIINKINLFRKCDGKSLIELDLSRENATGLASRSIFIAFLYRFG</sequence>
<protein>
    <submittedName>
        <fullName evidence="1">Uncharacterized protein</fullName>
    </submittedName>
</protein>
<dbReference type="EMBL" id="CAAALY010086080">
    <property type="protein sequence ID" value="VEL27277.1"/>
    <property type="molecule type" value="Genomic_DNA"/>
</dbReference>
<evidence type="ECO:0000313" key="1">
    <source>
        <dbReference type="EMBL" id="VEL27277.1"/>
    </source>
</evidence>
<proteinExistence type="predicted"/>
<accession>A0A3S5C0E0</accession>
<comment type="caution">
    <text evidence="1">The sequence shown here is derived from an EMBL/GenBank/DDBJ whole genome shotgun (WGS) entry which is preliminary data.</text>
</comment>
<dbReference type="AlphaFoldDB" id="A0A3S5C0E0"/>
<organism evidence="1 2">
    <name type="scientific">Protopolystoma xenopodis</name>
    <dbReference type="NCBI Taxonomy" id="117903"/>
    <lineage>
        <taxon>Eukaryota</taxon>
        <taxon>Metazoa</taxon>
        <taxon>Spiralia</taxon>
        <taxon>Lophotrochozoa</taxon>
        <taxon>Platyhelminthes</taxon>
        <taxon>Monogenea</taxon>
        <taxon>Polyopisthocotylea</taxon>
        <taxon>Polystomatidea</taxon>
        <taxon>Polystomatidae</taxon>
        <taxon>Protopolystoma</taxon>
    </lineage>
</organism>
<evidence type="ECO:0000313" key="2">
    <source>
        <dbReference type="Proteomes" id="UP000784294"/>
    </source>
</evidence>
<feature type="non-terminal residue" evidence="1">
    <location>
        <position position="1"/>
    </location>
</feature>
<dbReference type="Proteomes" id="UP000784294">
    <property type="component" value="Unassembled WGS sequence"/>
</dbReference>
<keyword evidence="2" id="KW-1185">Reference proteome</keyword>
<dbReference type="OrthoDB" id="10260961at2759"/>
<reference evidence="1" key="1">
    <citation type="submission" date="2018-11" db="EMBL/GenBank/DDBJ databases">
        <authorList>
            <consortium name="Pathogen Informatics"/>
        </authorList>
    </citation>
    <scope>NUCLEOTIDE SEQUENCE</scope>
</reference>
<gene>
    <name evidence="1" type="ORF">PXEA_LOCUS20717</name>
</gene>